<dbReference type="InterPro" id="IPR036388">
    <property type="entry name" value="WH-like_DNA-bd_sf"/>
</dbReference>
<feature type="region of interest" description="Disordered" evidence="6">
    <location>
        <begin position="1"/>
        <end position="108"/>
    </location>
</feature>
<dbReference type="GO" id="GO:0005737">
    <property type="term" value="C:cytoplasm"/>
    <property type="evidence" value="ECO:0007669"/>
    <property type="project" value="UniProtKB-SubCell"/>
</dbReference>
<keyword evidence="9" id="KW-1185">Reference proteome</keyword>
<dbReference type="Pfam" id="PF02631">
    <property type="entry name" value="RecX_HTH2"/>
    <property type="match status" value="1"/>
</dbReference>
<evidence type="ECO:0000259" key="7">
    <source>
        <dbReference type="Pfam" id="PF02631"/>
    </source>
</evidence>
<gene>
    <name evidence="5 8" type="primary">recX</name>
    <name evidence="8" type="ORF">RL72_03153</name>
</gene>
<feature type="domain" description="RecX second three-helical" evidence="7">
    <location>
        <begin position="156"/>
        <end position="197"/>
    </location>
</feature>
<proteinExistence type="inferred from homology"/>
<dbReference type="Proteomes" id="UP000033448">
    <property type="component" value="Unassembled WGS sequence"/>
</dbReference>
<dbReference type="Gene3D" id="1.10.10.10">
    <property type="entry name" value="Winged helix-like DNA-binding domain superfamily/Winged helix DNA-binding domain"/>
    <property type="match status" value="1"/>
</dbReference>
<evidence type="ECO:0000256" key="6">
    <source>
        <dbReference type="SAM" id="MobiDB-lite"/>
    </source>
</evidence>
<evidence type="ECO:0000256" key="3">
    <source>
        <dbReference type="ARBA" id="ARBA00018111"/>
    </source>
</evidence>
<evidence type="ECO:0000256" key="4">
    <source>
        <dbReference type="ARBA" id="ARBA00022490"/>
    </source>
</evidence>
<evidence type="ECO:0000313" key="9">
    <source>
        <dbReference type="Proteomes" id="UP000033448"/>
    </source>
</evidence>
<keyword evidence="4 5" id="KW-0963">Cytoplasm</keyword>
<evidence type="ECO:0000313" key="8">
    <source>
        <dbReference type="EMBL" id="KJL19504.1"/>
    </source>
</evidence>
<dbReference type="PATRIC" id="fig|582680.7.peg.3214"/>
<feature type="compositionally biased region" description="Low complexity" evidence="6">
    <location>
        <begin position="29"/>
        <end position="42"/>
    </location>
</feature>
<accession>A0A0F0KGE5</accession>
<comment type="function">
    <text evidence="5">Modulates RecA activity.</text>
</comment>
<dbReference type="RefSeq" id="WP_045251806.1">
    <property type="nucleotide sequence ID" value="NZ_JYIT01000084.1"/>
</dbReference>
<dbReference type="EMBL" id="JYIT01000084">
    <property type="protein sequence ID" value="KJL19504.1"/>
    <property type="molecule type" value="Genomic_DNA"/>
</dbReference>
<evidence type="ECO:0000256" key="2">
    <source>
        <dbReference type="ARBA" id="ARBA00009695"/>
    </source>
</evidence>
<organism evidence="8 9">
    <name type="scientific">Microbacterium azadirachtae</name>
    <dbReference type="NCBI Taxonomy" id="582680"/>
    <lineage>
        <taxon>Bacteria</taxon>
        <taxon>Bacillati</taxon>
        <taxon>Actinomycetota</taxon>
        <taxon>Actinomycetes</taxon>
        <taxon>Micrococcales</taxon>
        <taxon>Microbacteriaceae</taxon>
        <taxon>Microbacterium</taxon>
    </lineage>
</organism>
<dbReference type="InterPro" id="IPR003783">
    <property type="entry name" value="Regulatory_RecX"/>
</dbReference>
<dbReference type="PANTHER" id="PTHR33602:SF1">
    <property type="entry name" value="REGULATORY PROTEIN RECX FAMILY PROTEIN"/>
    <property type="match status" value="1"/>
</dbReference>
<dbReference type="HAMAP" id="MF_01114">
    <property type="entry name" value="RecX"/>
    <property type="match status" value="1"/>
</dbReference>
<dbReference type="GO" id="GO:0006282">
    <property type="term" value="P:regulation of DNA repair"/>
    <property type="evidence" value="ECO:0007669"/>
    <property type="project" value="UniProtKB-UniRule"/>
</dbReference>
<sequence>MTDENGGGASSDDQRLAPVIPLFGGQGASGAARRSPAADRSGTPSTTEEWRSTWAEESAAERQGPGPRHPAAAALAAGERSTAPHGRSGLRAVAPRDDHGEESADPIADATEVLVRRLRGKQLSSREAGDVLREHGIPSAQRDDIVAEFERRGYLDDASLAELLVTSGSERKGQGRVAISRTLSQRGIPREIADAALSVLEDDDAERALEYARSKMSGLRRYDEDTAIRRLVGQLSRRGYGGSVALTAARTAWRETQRGSGTGRVRFEES</sequence>
<protein>
    <recommendedName>
        <fullName evidence="3 5">Regulatory protein RecX</fullName>
    </recommendedName>
</protein>
<reference evidence="8 9" key="1">
    <citation type="submission" date="2015-02" db="EMBL/GenBank/DDBJ databases">
        <title>Draft genome sequences of ten Microbacterium spp. with emphasis on heavy metal contaminated environments.</title>
        <authorList>
            <person name="Corretto E."/>
        </authorList>
    </citation>
    <scope>NUCLEOTIDE SEQUENCE [LARGE SCALE GENOMIC DNA]</scope>
    <source>
        <strain evidence="8 9">DSM 23848</strain>
    </source>
</reference>
<dbReference type="InterPro" id="IPR053924">
    <property type="entry name" value="RecX_HTH_2nd"/>
</dbReference>
<comment type="similarity">
    <text evidence="2 5">Belongs to the RecX family.</text>
</comment>
<dbReference type="OrthoDB" id="5244465at2"/>
<dbReference type="AlphaFoldDB" id="A0A0F0KGE5"/>
<evidence type="ECO:0000256" key="5">
    <source>
        <dbReference type="HAMAP-Rule" id="MF_01114"/>
    </source>
</evidence>
<evidence type="ECO:0000256" key="1">
    <source>
        <dbReference type="ARBA" id="ARBA00004496"/>
    </source>
</evidence>
<dbReference type="PANTHER" id="PTHR33602">
    <property type="entry name" value="REGULATORY PROTEIN RECX FAMILY PROTEIN"/>
    <property type="match status" value="1"/>
</dbReference>
<name>A0A0F0KGE5_9MICO</name>
<comment type="subcellular location">
    <subcellularLocation>
        <location evidence="1 5">Cytoplasm</location>
    </subcellularLocation>
</comment>
<comment type="caution">
    <text evidence="8">The sequence shown here is derived from an EMBL/GenBank/DDBJ whole genome shotgun (WGS) entry which is preliminary data.</text>
</comment>